<dbReference type="InterPro" id="IPR047650">
    <property type="entry name" value="Transpos_IS110"/>
</dbReference>
<dbReference type="Pfam" id="PF01548">
    <property type="entry name" value="DEDD_Tnp_IS110"/>
    <property type="match status" value="1"/>
</dbReference>
<comment type="caution">
    <text evidence="3">The sequence shown here is derived from an EMBL/GenBank/DDBJ whole genome shotgun (WGS) entry which is preliminary data.</text>
</comment>
<dbReference type="EMBL" id="BLKY01000001">
    <property type="protein sequence ID" value="GFG87773.1"/>
    <property type="molecule type" value="Genomic_DNA"/>
</dbReference>
<evidence type="ECO:0000259" key="1">
    <source>
        <dbReference type="Pfam" id="PF01548"/>
    </source>
</evidence>
<dbReference type="GO" id="GO:0003677">
    <property type="term" value="F:DNA binding"/>
    <property type="evidence" value="ECO:0007669"/>
    <property type="project" value="InterPro"/>
</dbReference>
<gene>
    <name evidence="3" type="ORF">MALGJ_44490</name>
</gene>
<dbReference type="PANTHER" id="PTHR33055">
    <property type="entry name" value="TRANSPOSASE FOR INSERTION SEQUENCE ELEMENT IS1111A"/>
    <property type="match status" value="1"/>
</dbReference>
<evidence type="ECO:0000259" key="2">
    <source>
        <dbReference type="Pfam" id="PF02371"/>
    </source>
</evidence>
<dbReference type="NCBIfam" id="NF033542">
    <property type="entry name" value="transpos_IS110"/>
    <property type="match status" value="1"/>
</dbReference>
<accession>A0A7I9YGZ7</accession>
<dbReference type="InterPro" id="IPR002525">
    <property type="entry name" value="Transp_IS110-like_N"/>
</dbReference>
<evidence type="ECO:0000313" key="4">
    <source>
        <dbReference type="Proteomes" id="UP000465305"/>
    </source>
</evidence>
<evidence type="ECO:0000313" key="3">
    <source>
        <dbReference type="EMBL" id="GFG87773.1"/>
    </source>
</evidence>
<dbReference type="PANTHER" id="PTHR33055:SF16">
    <property type="entry name" value="TRANSPOSASE FOR INSERTION SEQUENCE ELEMENT IS1547"/>
    <property type="match status" value="1"/>
</dbReference>
<feature type="domain" description="Transposase IS110-like N-terminal" evidence="1">
    <location>
        <begin position="5"/>
        <end position="151"/>
    </location>
</feature>
<proteinExistence type="predicted"/>
<organism evidence="3 4">
    <name type="scientific">Mycolicibacter algericus</name>
    <name type="common">Mycobacterium algericum</name>
    <dbReference type="NCBI Taxonomy" id="1288388"/>
    <lineage>
        <taxon>Bacteria</taxon>
        <taxon>Bacillati</taxon>
        <taxon>Actinomycetota</taxon>
        <taxon>Actinomycetes</taxon>
        <taxon>Mycobacteriales</taxon>
        <taxon>Mycobacteriaceae</taxon>
        <taxon>Mycolicibacter</taxon>
    </lineage>
</organism>
<dbReference type="RefSeq" id="WP_083037760.1">
    <property type="nucleotide sequence ID" value="NZ_BLKY01000001.1"/>
</dbReference>
<dbReference type="Proteomes" id="UP000465305">
    <property type="component" value="Unassembled WGS sequence"/>
</dbReference>
<dbReference type="GO" id="GO:0004803">
    <property type="term" value="F:transposase activity"/>
    <property type="evidence" value="ECO:0007669"/>
    <property type="project" value="InterPro"/>
</dbReference>
<feature type="domain" description="Transposase IS116/IS110/IS902 C-terminal" evidence="2">
    <location>
        <begin position="222"/>
        <end position="305"/>
    </location>
</feature>
<dbReference type="InterPro" id="IPR003346">
    <property type="entry name" value="Transposase_20"/>
</dbReference>
<protein>
    <recommendedName>
        <fullName evidence="5">IS110 family transposase</fullName>
    </recommendedName>
</protein>
<dbReference type="GO" id="GO:0006313">
    <property type="term" value="P:DNA transposition"/>
    <property type="evidence" value="ECO:0007669"/>
    <property type="project" value="InterPro"/>
</dbReference>
<evidence type="ECO:0008006" key="5">
    <source>
        <dbReference type="Google" id="ProtNLM"/>
    </source>
</evidence>
<sequence length="353" mass="39480">MDVVLGVDAHKRTHTLVAVDGAGRKLAEKTVPTTTVAHQAAIRWARQRFGTELVWAVEDCRSLTARLERDLLGAGHTVVRVPPHLMARTRSSARERGKSDGIDALAVARAFLREPDLPVAYHDPTSMQLRVLVDRRDDLVVQRTGTINRLLVRIHHLDPGHHTPRNWVVKKARAEVAAWLASEEGLIAELARDELGDIERLFHDVQILDRRIGERIRVAAPALLDLHGCGELTAARIVAEVARVERFKSEAAFARYVGLAPIPHTSGTSNVRLLPTRQGNRQLNKAIHRIALTQINRGGPGKDYFQRRLDEGDNRHRALRSLKRRLARVVYTRLHTDQADDAPTRLQTASTST</sequence>
<reference evidence="3 4" key="1">
    <citation type="journal article" date="2019" name="Emerg. Microbes Infect.">
        <title>Comprehensive subspecies identification of 175 nontuberculous mycobacteria species based on 7547 genomic profiles.</title>
        <authorList>
            <person name="Matsumoto Y."/>
            <person name="Kinjo T."/>
            <person name="Motooka D."/>
            <person name="Nabeya D."/>
            <person name="Jung N."/>
            <person name="Uechi K."/>
            <person name="Horii T."/>
            <person name="Iida T."/>
            <person name="Fujita J."/>
            <person name="Nakamura S."/>
        </authorList>
    </citation>
    <scope>NUCLEOTIDE SEQUENCE [LARGE SCALE GENOMIC DNA]</scope>
    <source>
        <strain evidence="3 4">JCM 30723</strain>
    </source>
</reference>
<dbReference type="Pfam" id="PF02371">
    <property type="entry name" value="Transposase_20"/>
    <property type="match status" value="1"/>
</dbReference>
<dbReference type="AlphaFoldDB" id="A0A7I9YGZ7"/>
<name>A0A7I9YGZ7_MYCAL</name>